<dbReference type="InterPro" id="IPR033332">
    <property type="entry name" value="BTG"/>
</dbReference>
<dbReference type="EMBL" id="KB096900">
    <property type="protein sequence ID" value="ESO00578.1"/>
    <property type="molecule type" value="Genomic_DNA"/>
</dbReference>
<dbReference type="Gene3D" id="3.90.640.90">
    <property type="entry name" value="Anti-proliferative protein, N-terminal domain"/>
    <property type="match status" value="1"/>
</dbReference>
<organism evidence="4 5">
    <name type="scientific">Helobdella robusta</name>
    <name type="common">Californian leech</name>
    <dbReference type="NCBI Taxonomy" id="6412"/>
    <lineage>
        <taxon>Eukaryota</taxon>
        <taxon>Metazoa</taxon>
        <taxon>Spiralia</taxon>
        <taxon>Lophotrochozoa</taxon>
        <taxon>Annelida</taxon>
        <taxon>Clitellata</taxon>
        <taxon>Hirudinea</taxon>
        <taxon>Rhynchobdellida</taxon>
        <taxon>Glossiphoniidae</taxon>
        <taxon>Helobdella</taxon>
    </lineage>
</organism>
<dbReference type="EMBL" id="AMQM01005316">
    <property type="status" value="NOT_ANNOTATED_CDS"/>
    <property type="molecule type" value="Genomic_DNA"/>
</dbReference>
<dbReference type="CTD" id="20195942"/>
<evidence type="ECO:0000259" key="2">
    <source>
        <dbReference type="SMART" id="SM00099"/>
    </source>
</evidence>
<evidence type="ECO:0000313" key="3">
    <source>
        <dbReference type="EMBL" id="ESO00578.1"/>
    </source>
</evidence>
<dbReference type="InParanoid" id="T1EH92"/>
<dbReference type="SUPFAM" id="SSF160696">
    <property type="entry name" value="BTG domain-like"/>
    <property type="match status" value="1"/>
</dbReference>
<dbReference type="PANTHER" id="PTHR22978:SF22">
    <property type="entry name" value="BTG FAMILY PROTEIN"/>
    <property type="match status" value="1"/>
</dbReference>
<reference evidence="4" key="3">
    <citation type="submission" date="2015-06" db="UniProtKB">
        <authorList>
            <consortium name="EnsemblMetazoa"/>
        </authorList>
    </citation>
    <scope>IDENTIFICATION</scope>
</reference>
<dbReference type="RefSeq" id="XP_009021215.1">
    <property type="nucleotide sequence ID" value="XM_009022967.1"/>
</dbReference>
<keyword evidence="5" id="KW-1185">Reference proteome</keyword>
<accession>T1EH92</accession>
<dbReference type="OrthoDB" id="19928at2759"/>
<protein>
    <recommendedName>
        <fullName evidence="2">Anti-proliferative protein domain-containing protein</fullName>
    </recommendedName>
</protein>
<dbReference type="SMART" id="SM00099">
    <property type="entry name" value="btg1"/>
    <property type="match status" value="1"/>
</dbReference>
<gene>
    <name evidence="4" type="primary">20195942</name>
    <name evidence="3" type="ORF">HELRODRAFT_126295</name>
</gene>
<feature type="domain" description="Anti-proliferative protein" evidence="2">
    <location>
        <begin position="2"/>
        <end position="106"/>
    </location>
</feature>
<dbReference type="PANTHER" id="PTHR22978">
    <property type="entry name" value="B-CELL TRANSLOCATION GENE"/>
    <property type="match status" value="1"/>
</dbReference>
<dbReference type="KEGG" id="hro:HELRODRAFT_126295"/>
<proteinExistence type="inferred from homology"/>
<dbReference type="EnsemblMetazoa" id="HelroT126295">
    <property type="protein sequence ID" value="HelroP126295"/>
    <property type="gene ID" value="HelroG126295"/>
</dbReference>
<dbReference type="Pfam" id="PF07742">
    <property type="entry name" value="BTG"/>
    <property type="match status" value="1"/>
</dbReference>
<dbReference type="GO" id="GO:0005634">
    <property type="term" value="C:nucleus"/>
    <property type="evidence" value="ECO:0000318"/>
    <property type="project" value="GO_Central"/>
</dbReference>
<dbReference type="InterPro" id="IPR036054">
    <property type="entry name" value="BTG-like_sf"/>
</dbReference>
<comment type="similarity">
    <text evidence="1">Belongs to the BTG family.</text>
</comment>
<dbReference type="Proteomes" id="UP000015101">
    <property type="component" value="Unassembled WGS sequence"/>
</dbReference>
<reference evidence="5" key="1">
    <citation type="submission" date="2012-12" db="EMBL/GenBank/DDBJ databases">
        <authorList>
            <person name="Hellsten U."/>
            <person name="Grimwood J."/>
            <person name="Chapman J.A."/>
            <person name="Shapiro H."/>
            <person name="Aerts A."/>
            <person name="Otillar R.P."/>
            <person name="Terry A.Y."/>
            <person name="Boore J.L."/>
            <person name="Simakov O."/>
            <person name="Marletaz F."/>
            <person name="Cho S.-J."/>
            <person name="Edsinger-Gonzales E."/>
            <person name="Havlak P."/>
            <person name="Kuo D.-H."/>
            <person name="Larsson T."/>
            <person name="Lv J."/>
            <person name="Arendt D."/>
            <person name="Savage R."/>
            <person name="Osoegawa K."/>
            <person name="de Jong P."/>
            <person name="Lindberg D.R."/>
            <person name="Seaver E.C."/>
            <person name="Weisblat D.A."/>
            <person name="Putnam N.H."/>
            <person name="Grigoriev I.V."/>
            <person name="Rokhsar D.S."/>
        </authorList>
    </citation>
    <scope>NUCLEOTIDE SEQUENCE</scope>
</reference>
<name>T1EH92_HELRO</name>
<dbReference type="PRINTS" id="PR00310">
    <property type="entry name" value="ANTIPRLFBTG1"/>
</dbReference>
<reference evidence="3 5" key="2">
    <citation type="journal article" date="2013" name="Nature">
        <title>Insights into bilaterian evolution from three spiralian genomes.</title>
        <authorList>
            <person name="Simakov O."/>
            <person name="Marletaz F."/>
            <person name="Cho S.J."/>
            <person name="Edsinger-Gonzales E."/>
            <person name="Havlak P."/>
            <person name="Hellsten U."/>
            <person name="Kuo D.H."/>
            <person name="Larsson T."/>
            <person name="Lv J."/>
            <person name="Arendt D."/>
            <person name="Savage R."/>
            <person name="Osoegawa K."/>
            <person name="de Jong P."/>
            <person name="Grimwood J."/>
            <person name="Chapman J.A."/>
            <person name="Shapiro H."/>
            <person name="Aerts A."/>
            <person name="Otillar R.P."/>
            <person name="Terry A.Y."/>
            <person name="Boore J.L."/>
            <person name="Grigoriev I.V."/>
            <person name="Lindberg D.R."/>
            <person name="Seaver E.C."/>
            <person name="Weisblat D.A."/>
            <person name="Putnam N.H."/>
            <person name="Rokhsar D.S."/>
        </authorList>
    </citation>
    <scope>NUCLEOTIDE SEQUENCE</scope>
</reference>
<dbReference type="STRING" id="6412.T1EH92"/>
<dbReference type="OMA" id="WFPLMPS"/>
<evidence type="ECO:0000313" key="5">
    <source>
        <dbReference type="Proteomes" id="UP000015101"/>
    </source>
</evidence>
<evidence type="ECO:0000313" key="4">
    <source>
        <dbReference type="EnsemblMetazoa" id="HelroP126295"/>
    </source>
</evidence>
<sequence length="116" mass="13175">TMLREVQSAASFIASLAKDLSPKERETFNNSLCMSMSLHYKDHWFPDKPNKGNAYRCIEISPKLPDPVIESALRLSNFSTSSSMLFKCHVLIWVDPKEVSYKFGDEGSVGVHYRES</sequence>
<evidence type="ECO:0000256" key="1">
    <source>
        <dbReference type="ARBA" id="ARBA00007989"/>
    </source>
</evidence>
<dbReference type="GO" id="GO:0008285">
    <property type="term" value="P:negative regulation of cell population proliferation"/>
    <property type="evidence" value="ECO:0000318"/>
    <property type="project" value="GO_Central"/>
</dbReference>
<dbReference type="GO" id="GO:0005737">
    <property type="term" value="C:cytoplasm"/>
    <property type="evidence" value="ECO:0000318"/>
    <property type="project" value="GO_Central"/>
</dbReference>
<dbReference type="eggNOG" id="KOG4006">
    <property type="taxonomic scope" value="Eukaryota"/>
</dbReference>
<dbReference type="InterPro" id="IPR002087">
    <property type="entry name" value="Anti_prolifrtn"/>
</dbReference>
<dbReference type="AlphaFoldDB" id="T1EH92"/>
<dbReference type="GeneID" id="20195942"/>
<dbReference type="HOGENOM" id="CLU_079660_4_2_1"/>